<keyword evidence="1" id="KW-0489">Methyltransferase</keyword>
<evidence type="ECO:0000313" key="1">
    <source>
        <dbReference type="EMBL" id="MCC2255810.1"/>
    </source>
</evidence>
<evidence type="ECO:0000313" key="2">
    <source>
        <dbReference type="Proteomes" id="UP001198151"/>
    </source>
</evidence>
<sequence>MNDWQIARAAQLLEAEFGPDWRTVAGMLGTEGLRKRVGKELTSFLAFPDRGDGGDNRWRGNCSPEVVASILKYVLDCKQYEGKDTSRFTLLDPMSGSGTSKAAADRFQVRSLLYDLNPAPAFGRGNWNALRDDVEDSADLIFFHPPYHSMIVYSGNVWGNAPHPDDLSRCASYEEFLDKLNYCIRKFFLALRKDGRLAVLVGDIRMNGRFYSMQNDLMRMGDFESFLVKGQFNCTSDTRRYRKPFIPIVTEYLLLLKKADALLVPFSVRQTGAFSVSDTDLNILTWHHLIRMTMESAGGTLSLSELYLRLGTHPKAQANPHYEARIRATIYEHPEEYVFVAKGCYQLSYQVT</sequence>
<dbReference type="InterPro" id="IPR029063">
    <property type="entry name" value="SAM-dependent_MTases_sf"/>
</dbReference>
<accession>A0ABS8G0G3</accession>
<proteinExistence type="predicted"/>
<dbReference type="SUPFAM" id="SSF53335">
    <property type="entry name" value="S-adenosyl-L-methionine-dependent methyltransferases"/>
    <property type="match status" value="2"/>
</dbReference>
<dbReference type="Proteomes" id="UP001198151">
    <property type="component" value="Unassembled WGS sequence"/>
</dbReference>
<name>A0ABS8G0G3_9FIRM</name>
<dbReference type="GO" id="GO:0032259">
    <property type="term" value="P:methylation"/>
    <property type="evidence" value="ECO:0007669"/>
    <property type="project" value="UniProtKB-KW"/>
</dbReference>
<dbReference type="RefSeq" id="WP_227708793.1">
    <property type="nucleotide sequence ID" value="NZ_JAJEQX010000036.1"/>
</dbReference>
<reference evidence="1 2" key="1">
    <citation type="submission" date="2021-10" db="EMBL/GenBank/DDBJ databases">
        <title>Anaerobic single-cell dispensing facilitates the cultivation of human gut bacteria.</title>
        <authorList>
            <person name="Afrizal A."/>
        </authorList>
    </citation>
    <scope>NUCLEOTIDE SEQUENCE [LARGE SCALE GENOMIC DNA]</scope>
    <source>
        <strain evidence="1 2">CLA-AA-H200</strain>
    </source>
</reference>
<keyword evidence="2" id="KW-1185">Reference proteome</keyword>
<dbReference type="Gene3D" id="3.40.50.150">
    <property type="entry name" value="Vaccinia Virus protein VP39"/>
    <property type="match status" value="1"/>
</dbReference>
<organism evidence="1 2">
    <name type="scientific">Ruminococcus turbiniformis</name>
    <dbReference type="NCBI Taxonomy" id="2881258"/>
    <lineage>
        <taxon>Bacteria</taxon>
        <taxon>Bacillati</taxon>
        <taxon>Bacillota</taxon>
        <taxon>Clostridia</taxon>
        <taxon>Eubacteriales</taxon>
        <taxon>Oscillospiraceae</taxon>
        <taxon>Ruminococcus</taxon>
    </lineage>
</organism>
<gene>
    <name evidence="1" type="ORF">LKD70_15555</name>
</gene>
<dbReference type="GO" id="GO:0008168">
    <property type="term" value="F:methyltransferase activity"/>
    <property type="evidence" value="ECO:0007669"/>
    <property type="project" value="UniProtKB-KW"/>
</dbReference>
<comment type="caution">
    <text evidence="1">The sequence shown here is derived from an EMBL/GenBank/DDBJ whole genome shotgun (WGS) entry which is preliminary data.</text>
</comment>
<dbReference type="EMBL" id="JAJEQX010000036">
    <property type="protein sequence ID" value="MCC2255810.1"/>
    <property type="molecule type" value="Genomic_DNA"/>
</dbReference>
<protein>
    <submittedName>
        <fullName evidence="1">SAM-dependent methyltransferase</fullName>
    </submittedName>
</protein>
<keyword evidence="1" id="KW-0808">Transferase</keyword>